<dbReference type="SUPFAM" id="SSF49354">
    <property type="entry name" value="PapD-like"/>
    <property type="match status" value="1"/>
</dbReference>
<reference evidence="3 4" key="1">
    <citation type="submission" date="2019-10" db="EMBL/GenBank/DDBJ databases">
        <title>Assembly and Annotation for the nematode Trichostrongylus colubriformis.</title>
        <authorList>
            <person name="Martin J."/>
        </authorList>
    </citation>
    <scope>NUCLEOTIDE SEQUENCE [LARGE SCALE GENOMIC DNA]</scope>
    <source>
        <strain evidence="3">G859</strain>
        <tissue evidence="3">Whole worm</tissue>
    </source>
</reference>
<dbReference type="InterPro" id="IPR013783">
    <property type="entry name" value="Ig-like_fold"/>
</dbReference>
<evidence type="ECO:0000259" key="2">
    <source>
        <dbReference type="PROSITE" id="PS50202"/>
    </source>
</evidence>
<dbReference type="PANTHER" id="PTHR22947">
    <property type="entry name" value="MAJOR SPERM PROTEIN"/>
    <property type="match status" value="1"/>
</dbReference>
<organism evidence="3 4">
    <name type="scientific">Trichostrongylus colubriformis</name>
    <name type="common">Black scour worm</name>
    <dbReference type="NCBI Taxonomy" id="6319"/>
    <lineage>
        <taxon>Eukaryota</taxon>
        <taxon>Metazoa</taxon>
        <taxon>Ecdysozoa</taxon>
        <taxon>Nematoda</taxon>
        <taxon>Chromadorea</taxon>
        <taxon>Rhabditida</taxon>
        <taxon>Rhabditina</taxon>
        <taxon>Rhabditomorpha</taxon>
        <taxon>Strongyloidea</taxon>
        <taxon>Trichostrongylidae</taxon>
        <taxon>Trichostrongylus</taxon>
    </lineage>
</organism>
<proteinExistence type="predicted"/>
<keyword evidence="4" id="KW-1185">Reference proteome</keyword>
<dbReference type="PROSITE" id="PS50202">
    <property type="entry name" value="MSP"/>
    <property type="match status" value="1"/>
</dbReference>
<dbReference type="Pfam" id="PF00635">
    <property type="entry name" value="Motile_Sperm"/>
    <property type="match status" value="1"/>
</dbReference>
<sequence>RGSFLLDTLTQPVVWSMSLNVEPAVGNFPATGGNATHNIISLVDTRLAFKVKSSNNDHYRVRPVYGFVEGKLVEFFKDSTCQATTKLEIVRLTGPPKEDKLVIQWAEVPAEETDPQAPFKAGAQAGEVILPLKAE</sequence>
<dbReference type="Proteomes" id="UP001331761">
    <property type="component" value="Unassembled WGS sequence"/>
</dbReference>
<feature type="non-terminal residue" evidence="3">
    <location>
        <position position="1"/>
    </location>
</feature>
<evidence type="ECO:0000313" key="4">
    <source>
        <dbReference type="Proteomes" id="UP001331761"/>
    </source>
</evidence>
<dbReference type="AlphaFoldDB" id="A0AAN8IHH0"/>
<keyword evidence="1" id="KW-0963">Cytoplasm</keyword>
<feature type="domain" description="MSP" evidence="2">
    <location>
        <begin position="18"/>
        <end position="135"/>
    </location>
</feature>
<comment type="function">
    <text evidence="1">Central component in molecular interactions underlying sperm crawling. Forms an extensive filament system that extends from sperm villipoda, along the leading edge of the pseudopod.</text>
</comment>
<keyword evidence="1" id="KW-0206">Cytoskeleton</keyword>
<dbReference type="PANTHER" id="PTHR22947:SF3">
    <property type="entry name" value="MSP DOMAIN-CONTAINING PROTEIN-RELATED"/>
    <property type="match status" value="1"/>
</dbReference>
<name>A0AAN8IHH0_TRICO</name>
<comment type="caution">
    <text evidence="3">The sequence shown here is derived from an EMBL/GenBank/DDBJ whole genome shotgun (WGS) entry which is preliminary data.</text>
</comment>
<evidence type="ECO:0000256" key="1">
    <source>
        <dbReference type="RuleBase" id="RU003425"/>
    </source>
</evidence>
<dbReference type="InterPro" id="IPR051774">
    <property type="entry name" value="Sperm-specific_class_P"/>
</dbReference>
<dbReference type="Gene3D" id="2.60.40.10">
    <property type="entry name" value="Immunoglobulins"/>
    <property type="match status" value="1"/>
</dbReference>
<accession>A0AAN8IHH0</accession>
<dbReference type="InterPro" id="IPR008962">
    <property type="entry name" value="PapD-like_sf"/>
</dbReference>
<dbReference type="InterPro" id="IPR000535">
    <property type="entry name" value="MSP_dom"/>
</dbReference>
<dbReference type="EMBL" id="WIXE01015061">
    <property type="protein sequence ID" value="KAK5973786.1"/>
    <property type="molecule type" value="Genomic_DNA"/>
</dbReference>
<gene>
    <name evidence="3" type="ORF">GCK32_001042</name>
</gene>
<protein>
    <recommendedName>
        <fullName evidence="1">Major sperm protein</fullName>
    </recommendedName>
</protein>
<evidence type="ECO:0000313" key="3">
    <source>
        <dbReference type="EMBL" id="KAK5973786.1"/>
    </source>
</evidence>